<dbReference type="FunFam" id="1.25.40.10:FF:000343">
    <property type="entry name" value="Pentatricopeptide repeat-containing protein At3g58590"/>
    <property type="match status" value="1"/>
</dbReference>
<dbReference type="PROSITE" id="PS51375">
    <property type="entry name" value="PPR"/>
    <property type="match status" value="7"/>
</dbReference>
<proteinExistence type="predicted"/>
<feature type="repeat" description="PPR" evidence="2">
    <location>
        <begin position="420"/>
        <end position="454"/>
    </location>
</feature>
<dbReference type="EMBL" id="JABWDY010004931">
    <property type="protein sequence ID" value="KAF5204823.1"/>
    <property type="molecule type" value="Genomic_DNA"/>
</dbReference>
<dbReference type="Pfam" id="PF01535">
    <property type="entry name" value="PPR"/>
    <property type="match status" value="7"/>
</dbReference>
<organism evidence="3 4">
    <name type="scientific">Thalictrum thalictroides</name>
    <name type="common">Rue-anemone</name>
    <name type="synonym">Anemone thalictroides</name>
    <dbReference type="NCBI Taxonomy" id="46969"/>
    <lineage>
        <taxon>Eukaryota</taxon>
        <taxon>Viridiplantae</taxon>
        <taxon>Streptophyta</taxon>
        <taxon>Embryophyta</taxon>
        <taxon>Tracheophyta</taxon>
        <taxon>Spermatophyta</taxon>
        <taxon>Magnoliopsida</taxon>
        <taxon>Ranunculales</taxon>
        <taxon>Ranunculaceae</taxon>
        <taxon>Thalictroideae</taxon>
        <taxon>Thalictrum</taxon>
    </lineage>
</organism>
<dbReference type="GO" id="GO:0009451">
    <property type="term" value="P:RNA modification"/>
    <property type="evidence" value="ECO:0007669"/>
    <property type="project" value="InterPro"/>
</dbReference>
<dbReference type="Pfam" id="PF20431">
    <property type="entry name" value="E_motif"/>
    <property type="match status" value="1"/>
</dbReference>
<comment type="caution">
    <text evidence="3">The sequence shown here is derived from an EMBL/GenBank/DDBJ whole genome shotgun (WGS) entry which is preliminary data.</text>
</comment>
<dbReference type="Proteomes" id="UP000554482">
    <property type="component" value="Unassembled WGS sequence"/>
</dbReference>
<dbReference type="PANTHER" id="PTHR47926">
    <property type="entry name" value="PENTATRICOPEPTIDE REPEAT-CONTAINING PROTEIN"/>
    <property type="match status" value="1"/>
</dbReference>
<accession>A0A7J6X611</accession>
<feature type="repeat" description="PPR" evidence="2">
    <location>
        <begin position="556"/>
        <end position="591"/>
    </location>
</feature>
<keyword evidence="1" id="KW-0677">Repeat</keyword>
<dbReference type="FunFam" id="1.25.40.10:FF:000073">
    <property type="entry name" value="Pentatricopeptide repeat-containing protein chloroplastic"/>
    <property type="match status" value="1"/>
</dbReference>
<sequence>MRLLNMFSTSKLYHNWKQKIKQSSLEGHWQEVLENYIDLNKAGLHLEDPTLFPHIFKACANLHYLREGISLHACIIRQGLESFTSIGNSTIDFYIKCGVMSSAMRVFAYMENKDSVSWNIFINGCFKFNQGSSKEGLLMFVQARAAGFEPNVSTLVLVLQACRDFRAICEGFSIHGFLIRSGFLSDVSVQNSLLSFYSEFEEMEIAEKLFDEMLVRDVISWSVMIGEYVRSGDSLGALLLFQEMLSSNEVKPDEFTVVSILKACTSLMDICLGRLVHCFVISKGFDSDTFVGNSLVDMYSKCIDSDSALQVFNEMSRRNIVSWNSILSGLVHNVRFIEALALFFLMGEAGLDADAVTMVTLLQICKNLRDPSQCKSIHSRVIRWGFESNELVRNAVIDAYAKCDLIEFAWELFQRMESRDTICWSTMISALSHSDKPVAAIGLFQEMILKGKKFNSVTMLSVLEACSLTAHLRRSKWAHGVAIRHGMTSEVAIGTALLDMYSKCGAVDSSRKVFDQMSDRNVVSWSAMIAAYGTSGRVYDALSLLSEMELSGLKPNAVTMISILSACSHGGLIEEGHSCLQRMMHDHGFQPSMEHYSCIVDMLSRAGNLDSAMDVIKSMPAGINAGASVWGALLSACRNSGNSELGGRAASCVLKLEPSNSAGYVLASSMYAASRMWEDAARMRKMVKNKGVKVVAGYSLVHIDDKAYKFVAEDGFYHLHSEEIHGVVEQLHCNMKIDEIQELFIPLSL</sequence>
<reference evidence="3 4" key="1">
    <citation type="submission" date="2020-06" db="EMBL/GenBank/DDBJ databases">
        <title>Transcriptomic and genomic resources for Thalictrum thalictroides and T. hernandezii: Facilitating candidate gene discovery in an emerging model plant lineage.</title>
        <authorList>
            <person name="Arias T."/>
            <person name="Riano-Pachon D.M."/>
            <person name="Di Stilio V.S."/>
        </authorList>
    </citation>
    <scope>NUCLEOTIDE SEQUENCE [LARGE SCALE GENOMIC DNA]</scope>
    <source>
        <strain evidence="4">cv. WT478/WT964</strain>
        <tissue evidence="3">Leaves</tissue>
    </source>
</reference>
<dbReference type="Pfam" id="PF13041">
    <property type="entry name" value="PPR_2"/>
    <property type="match status" value="1"/>
</dbReference>
<dbReference type="InterPro" id="IPR011990">
    <property type="entry name" value="TPR-like_helical_dom_sf"/>
</dbReference>
<dbReference type="InterPro" id="IPR002885">
    <property type="entry name" value="PPR_rpt"/>
</dbReference>
<dbReference type="InterPro" id="IPR046848">
    <property type="entry name" value="E_motif"/>
</dbReference>
<dbReference type="AlphaFoldDB" id="A0A7J6X611"/>
<dbReference type="Gene3D" id="1.25.40.10">
    <property type="entry name" value="Tetratricopeptide repeat domain"/>
    <property type="match status" value="5"/>
</dbReference>
<dbReference type="GO" id="GO:0003723">
    <property type="term" value="F:RNA binding"/>
    <property type="evidence" value="ECO:0007669"/>
    <property type="project" value="InterPro"/>
</dbReference>
<dbReference type="FunFam" id="1.25.40.10:FF:001079">
    <property type="entry name" value="Pentatricopeptide repeat-containing protein At2g17210"/>
    <property type="match status" value="1"/>
</dbReference>
<feature type="repeat" description="PPR" evidence="2">
    <location>
        <begin position="288"/>
        <end position="322"/>
    </location>
</feature>
<protein>
    <submittedName>
        <fullName evidence="3">Pentatricopeptide repeat</fullName>
    </submittedName>
</protein>
<dbReference type="NCBIfam" id="TIGR00756">
    <property type="entry name" value="PPR"/>
    <property type="match status" value="5"/>
</dbReference>
<dbReference type="OrthoDB" id="185373at2759"/>
<feature type="repeat" description="PPR" evidence="2">
    <location>
        <begin position="389"/>
        <end position="419"/>
    </location>
</feature>
<feature type="repeat" description="PPR" evidence="2">
    <location>
        <begin position="114"/>
        <end position="150"/>
    </location>
</feature>
<evidence type="ECO:0000256" key="2">
    <source>
        <dbReference type="PROSITE-ProRule" id="PRU00708"/>
    </source>
</evidence>
<dbReference type="FunFam" id="1.25.40.10:FF:000344">
    <property type="entry name" value="Pentatricopeptide repeat-containing protein"/>
    <property type="match status" value="1"/>
</dbReference>
<dbReference type="PANTHER" id="PTHR47926:SF452">
    <property type="entry name" value="PENTATRICOPEPTIDE REPEAT-CONTAINING PROTEIN"/>
    <property type="match status" value="1"/>
</dbReference>
<name>A0A7J6X611_THATH</name>
<gene>
    <name evidence="3" type="ORF">FRX31_005589</name>
</gene>
<evidence type="ECO:0000313" key="3">
    <source>
        <dbReference type="EMBL" id="KAF5204823.1"/>
    </source>
</evidence>
<feature type="repeat" description="PPR" evidence="2">
    <location>
        <begin position="217"/>
        <end position="251"/>
    </location>
</feature>
<evidence type="ECO:0000313" key="4">
    <source>
        <dbReference type="Proteomes" id="UP000554482"/>
    </source>
</evidence>
<keyword evidence="4" id="KW-1185">Reference proteome</keyword>
<dbReference type="InterPro" id="IPR046960">
    <property type="entry name" value="PPR_At4g14850-like_plant"/>
</dbReference>
<feature type="repeat" description="PPR" evidence="2">
    <location>
        <begin position="521"/>
        <end position="555"/>
    </location>
</feature>
<evidence type="ECO:0000256" key="1">
    <source>
        <dbReference type="ARBA" id="ARBA00022737"/>
    </source>
</evidence>